<evidence type="ECO:0000313" key="3">
    <source>
        <dbReference type="Proteomes" id="UP000254875"/>
    </source>
</evidence>
<dbReference type="Pfam" id="PF09397">
    <property type="entry name" value="FtsK_gamma"/>
    <property type="match status" value="1"/>
</dbReference>
<proteinExistence type="predicted"/>
<protein>
    <recommendedName>
        <fullName evidence="1">FtsK gamma domain-containing protein</fullName>
    </recommendedName>
</protein>
<reference evidence="3" key="1">
    <citation type="submission" date="2018-05" db="EMBL/GenBank/DDBJ databases">
        <authorList>
            <person name="Feng T."/>
        </authorList>
    </citation>
    <scope>NUCLEOTIDE SEQUENCE [LARGE SCALE GENOMIC DNA]</scope>
    <source>
        <strain evidence="3">S27</strain>
    </source>
</reference>
<dbReference type="Proteomes" id="UP000254875">
    <property type="component" value="Unassembled WGS sequence"/>
</dbReference>
<dbReference type="InterPro" id="IPR036390">
    <property type="entry name" value="WH_DNA-bd_sf"/>
</dbReference>
<dbReference type="EMBL" id="QHKS01000001">
    <property type="protein sequence ID" value="RDK04594.1"/>
    <property type="molecule type" value="Genomic_DNA"/>
</dbReference>
<sequence>MNEASTGYPDLIAAATAVLVAEQSVSISLLQRKFRLDYNDALPLMDTLEKRGVVSAPHFNRFRTLTPAYMKPLATTPDMSKREKHIRRVFETALFLWEAHEEGQGGNTNAIRILSPYGNNANTRQQRNVVFTTLDHAPHRSLLTATSALANWLPHDRQGTVDHGDIMDELTALCLAENRGYQRITDREEKIERSYVRLARYIRRILTEDAPPNTEIFLHFIPNEFVPRGKGKNGSGWDEHVVPRKYHLQACLELFKGGWTIEDVARILRCSLTVVPITVEQSALLDSSLGNGGLGLKETMPDGWRIGIDCIYARLHKANIEFEPASETAACTC</sequence>
<dbReference type="InterPro" id="IPR018541">
    <property type="entry name" value="Ftsk_gamma"/>
</dbReference>
<gene>
    <name evidence="2" type="ORF">DLM46_01615</name>
</gene>
<evidence type="ECO:0000259" key="1">
    <source>
        <dbReference type="SMART" id="SM00843"/>
    </source>
</evidence>
<organism evidence="2 3">
    <name type="scientific">Paraburkholderia lacunae</name>
    <dbReference type="NCBI Taxonomy" id="2211104"/>
    <lineage>
        <taxon>Bacteria</taxon>
        <taxon>Pseudomonadati</taxon>
        <taxon>Pseudomonadota</taxon>
        <taxon>Betaproteobacteria</taxon>
        <taxon>Burkholderiales</taxon>
        <taxon>Burkholderiaceae</taxon>
        <taxon>Paraburkholderia</taxon>
    </lineage>
</organism>
<keyword evidence="3" id="KW-1185">Reference proteome</keyword>
<dbReference type="InterPro" id="IPR036388">
    <property type="entry name" value="WH-like_DNA-bd_sf"/>
</dbReference>
<dbReference type="OrthoDB" id="8955285at2"/>
<dbReference type="RefSeq" id="WP_115098954.1">
    <property type="nucleotide sequence ID" value="NZ_QHKS01000001.1"/>
</dbReference>
<dbReference type="SUPFAM" id="SSF46785">
    <property type="entry name" value="Winged helix' DNA-binding domain"/>
    <property type="match status" value="1"/>
</dbReference>
<dbReference type="Gene3D" id="1.10.10.10">
    <property type="entry name" value="Winged helix-like DNA-binding domain superfamily/Winged helix DNA-binding domain"/>
    <property type="match status" value="1"/>
</dbReference>
<dbReference type="AlphaFoldDB" id="A0A370NG67"/>
<accession>A0A370NG67</accession>
<feature type="domain" description="FtsK gamma" evidence="1">
    <location>
        <begin position="5"/>
        <end position="69"/>
    </location>
</feature>
<comment type="caution">
    <text evidence="2">The sequence shown here is derived from an EMBL/GenBank/DDBJ whole genome shotgun (WGS) entry which is preliminary data.</text>
</comment>
<evidence type="ECO:0000313" key="2">
    <source>
        <dbReference type="EMBL" id="RDK04594.1"/>
    </source>
</evidence>
<name>A0A370NG67_9BURK</name>
<dbReference type="SMART" id="SM00843">
    <property type="entry name" value="Ftsk_gamma"/>
    <property type="match status" value="1"/>
</dbReference>